<dbReference type="GO" id="GO:0005886">
    <property type="term" value="C:plasma membrane"/>
    <property type="evidence" value="ECO:0007669"/>
    <property type="project" value="TreeGrafter"/>
</dbReference>
<dbReference type="SMART" id="SM00267">
    <property type="entry name" value="GGDEF"/>
    <property type="match status" value="1"/>
</dbReference>
<dbReference type="NCBIfam" id="TIGR00229">
    <property type="entry name" value="sensory_box"/>
    <property type="match status" value="1"/>
</dbReference>
<comment type="catalytic activity">
    <reaction evidence="3">
        <text>2 GTP = 3',3'-c-di-GMP + 2 diphosphate</text>
        <dbReference type="Rhea" id="RHEA:24898"/>
        <dbReference type="ChEBI" id="CHEBI:33019"/>
        <dbReference type="ChEBI" id="CHEBI:37565"/>
        <dbReference type="ChEBI" id="CHEBI:58805"/>
        <dbReference type="EC" id="2.7.7.65"/>
    </reaction>
</comment>
<gene>
    <name evidence="6" type="ORF">ACNJC6_02980</name>
</gene>
<dbReference type="CDD" id="cd01949">
    <property type="entry name" value="GGDEF"/>
    <property type="match status" value="1"/>
</dbReference>
<evidence type="ECO:0000259" key="5">
    <source>
        <dbReference type="PROSITE" id="PS50887"/>
    </source>
</evidence>
<dbReference type="InterPro" id="IPR035965">
    <property type="entry name" value="PAS-like_dom_sf"/>
</dbReference>
<dbReference type="GO" id="GO:0052621">
    <property type="term" value="F:diguanylate cyclase activity"/>
    <property type="evidence" value="ECO:0007669"/>
    <property type="project" value="UniProtKB-EC"/>
</dbReference>
<dbReference type="PANTHER" id="PTHR45138">
    <property type="entry name" value="REGULATORY COMPONENTS OF SENSORY TRANSDUCTION SYSTEM"/>
    <property type="match status" value="1"/>
</dbReference>
<organism evidence="6 7">
    <name type="scientific">Acinetobacter johnsonii</name>
    <dbReference type="NCBI Taxonomy" id="40214"/>
    <lineage>
        <taxon>Bacteria</taxon>
        <taxon>Pseudomonadati</taxon>
        <taxon>Pseudomonadota</taxon>
        <taxon>Gammaproteobacteria</taxon>
        <taxon>Moraxellales</taxon>
        <taxon>Moraxellaceae</taxon>
        <taxon>Acinetobacter</taxon>
    </lineage>
</organism>
<evidence type="ECO:0000313" key="7">
    <source>
        <dbReference type="Proteomes" id="UP000196240"/>
    </source>
</evidence>
<dbReference type="InterPro" id="IPR000014">
    <property type="entry name" value="PAS"/>
</dbReference>
<name>A0A1R7QGM3_ACIJO</name>
<feature type="domain" description="GGDEF" evidence="5">
    <location>
        <begin position="179"/>
        <end position="316"/>
    </location>
</feature>
<feature type="domain" description="PAC" evidence="4">
    <location>
        <begin position="88"/>
        <end position="140"/>
    </location>
</feature>
<dbReference type="CDD" id="cd00130">
    <property type="entry name" value="PAS"/>
    <property type="match status" value="1"/>
</dbReference>
<dbReference type="InterPro" id="IPR043128">
    <property type="entry name" value="Rev_trsase/Diguanyl_cyclase"/>
</dbReference>
<dbReference type="InterPro" id="IPR050469">
    <property type="entry name" value="Diguanylate_Cyclase"/>
</dbReference>
<dbReference type="FunFam" id="3.30.70.270:FF:000001">
    <property type="entry name" value="Diguanylate cyclase domain protein"/>
    <property type="match status" value="1"/>
</dbReference>
<dbReference type="GO" id="GO:1902201">
    <property type="term" value="P:negative regulation of bacterial-type flagellum-dependent cell motility"/>
    <property type="evidence" value="ECO:0007669"/>
    <property type="project" value="TreeGrafter"/>
</dbReference>
<dbReference type="InterPro" id="IPR013655">
    <property type="entry name" value="PAS_fold_3"/>
</dbReference>
<dbReference type="InterPro" id="IPR029787">
    <property type="entry name" value="Nucleotide_cyclase"/>
</dbReference>
<sequence length="325" mass="37628">MSDSIFNSPRIVNDLVYKTLIESTLAIPWSIDWETKTFSYIGPQIEKVLGWKQDSWRTVEDWAMRMHENDRAWVVDFCVAQSISGVDHEADYRALTSNGEYIWIRDVVHVVRKPDGEVDSLVGFMFDISERKKQEQELETLKKQLEEYSYQDGLTGIANRRFFEDSYQREWLNAQREQQPLTIMLLDIDYFKQYNDYNGHILGDACLKQIAQILKKSVSRPRDLVARFGGEEFVLILPDTSQGSAIEVVERILQSIRTADICHSSSPLDQRLSVSLGVKTIIPTQKNDKMAFLKEVDQNLYLAKEQGRNGYVIQDAEDVQHLNSY</sequence>
<dbReference type="EMBL" id="FUUY01000012">
    <property type="protein sequence ID" value="SJX23321.1"/>
    <property type="molecule type" value="Genomic_DNA"/>
</dbReference>
<dbReference type="InterPro" id="IPR001610">
    <property type="entry name" value="PAC"/>
</dbReference>
<protein>
    <recommendedName>
        <fullName evidence="2">diguanylate cyclase</fullName>
        <ecNumber evidence="2">2.7.7.65</ecNumber>
    </recommendedName>
</protein>
<evidence type="ECO:0000313" key="6">
    <source>
        <dbReference type="EMBL" id="SJX23321.1"/>
    </source>
</evidence>
<dbReference type="SUPFAM" id="SSF55785">
    <property type="entry name" value="PYP-like sensor domain (PAS domain)"/>
    <property type="match status" value="1"/>
</dbReference>
<proteinExistence type="predicted"/>
<dbReference type="InterPro" id="IPR000160">
    <property type="entry name" value="GGDEF_dom"/>
</dbReference>
<evidence type="ECO:0000256" key="2">
    <source>
        <dbReference type="ARBA" id="ARBA00012528"/>
    </source>
</evidence>
<evidence type="ECO:0000259" key="4">
    <source>
        <dbReference type="PROSITE" id="PS50113"/>
    </source>
</evidence>
<comment type="cofactor">
    <cofactor evidence="1">
        <name>Mg(2+)</name>
        <dbReference type="ChEBI" id="CHEBI:18420"/>
    </cofactor>
</comment>
<dbReference type="Gene3D" id="3.30.70.270">
    <property type="match status" value="1"/>
</dbReference>
<evidence type="ECO:0000256" key="1">
    <source>
        <dbReference type="ARBA" id="ARBA00001946"/>
    </source>
</evidence>
<dbReference type="PANTHER" id="PTHR45138:SF9">
    <property type="entry name" value="DIGUANYLATE CYCLASE DGCM-RELATED"/>
    <property type="match status" value="1"/>
</dbReference>
<dbReference type="Pfam" id="PF08447">
    <property type="entry name" value="PAS_3"/>
    <property type="match status" value="1"/>
</dbReference>
<dbReference type="EC" id="2.7.7.65" evidence="2"/>
<dbReference type="Pfam" id="PF00990">
    <property type="entry name" value="GGDEF"/>
    <property type="match status" value="1"/>
</dbReference>
<dbReference type="Gene3D" id="3.30.450.20">
    <property type="entry name" value="PAS domain"/>
    <property type="match status" value="1"/>
</dbReference>
<dbReference type="Proteomes" id="UP000196240">
    <property type="component" value="Unassembled WGS sequence"/>
</dbReference>
<dbReference type="SUPFAM" id="SSF55073">
    <property type="entry name" value="Nucleotide cyclase"/>
    <property type="match status" value="1"/>
</dbReference>
<dbReference type="InterPro" id="IPR000700">
    <property type="entry name" value="PAS-assoc_C"/>
</dbReference>
<dbReference type="GO" id="GO:0043709">
    <property type="term" value="P:cell adhesion involved in single-species biofilm formation"/>
    <property type="evidence" value="ECO:0007669"/>
    <property type="project" value="TreeGrafter"/>
</dbReference>
<dbReference type="AlphaFoldDB" id="A0A1R7QGM3"/>
<dbReference type="PROSITE" id="PS50113">
    <property type="entry name" value="PAC"/>
    <property type="match status" value="1"/>
</dbReference>
<dbReference type="RefSeq" id="WP_087014365.1">
    <property type="nucleotide sequence ID" value="NZ_FUUY01000012.1"/>
</dbReference>
<evidence type="ECO:0000256" key="3">
    <source>
        <dbReference type="ARBA" id="ARBA00034247"/>
    </source>
</evidence>
<accession>A0A1R7QGM3</accession>
<reference evidence="6 7" key="1">
    <citation type="submission" date="2017-02" db="EMBL/GenBank/DDBJ databases">
        <authorList>
            <person name="Peterson S.W."/>
        </authorList>
    </citation>
    <scope>NUCLEOTIDE SEQUENCE [LARGE SCALE GENOMIC DNA]</scope>
    <source>
        <strain evidence="6">C6</strain>
    </source>
</reference>
<dbReference type="SMART" id="SM00086">
    <property type="entry name" value="PAC"/>
    <property type="match status" value="1"/>
</dbReference>
<dbReference type="PROSITE" id="PS50887">
    <property type="entry name" value="GGDEF"/>
    <property type="match status" value="1"/>
</dbReference>
<dbReference type="NCBIfam" id="TIGR00254">
    <property type="entry name" value="GGDEF"/>
    <property type="match status" value="1"/>
</dbReference>